<evidence type="ECO:0000256" key="1">
    <source>
        <dbReference type="ARBA" id="ARBA00004496"/>
    </source>
</evidence>
<dbReference type="InterPro" id="IPR036690">
    <property type="entry name" value="Fdx_antiC-bd_sf"/>
</dbReference>
<dbReference type="InterPro" id="IPR012340">
    <property type="entry name" value="NA-bd_OB-fold"/>
</dbReference>
<evidence type="ECO:0000256" key="4">
    <source>
        <dbReference type="ARBA" id="ARBA00022490"/>
    </source>
</evidence>
<dbReference type="Gene3D" id="3.30.930.10">
    <property type="entry name" value="Bira Bifunctional Protein, Domain 2"/>
    <property type="match status" value="1"/>
</dbReference>
<dbReference type="HOGENOM" id="CLU_016891_2_0_14"/>
<evidence type="ECO:0000256" key="3">
    <source>
        <dbReference type="ARBA" id="ARBA00011209"/>
    </source>
</evidence>
<evidence type="ECO:0000313" key="20">
    <source>
        <dbReference type="EMBL" id="AHB36601.1"/>
    </source>
</evidence>
<dbReference type="InterPro" id="IPR009061">
    <property type="entry name" value="DNA-bd_dom_put_sf"/>
</dbReference>
<dbReference type="PANTHER" id="PTHR10947:SF0">
    <property type="entry name" value="PHENYLALANINE--TRNA LIGASE BETA SUBUNIT"/>
    <property type="match status" value="1"/>
</dbReference>
<dbReference type="AlphaFoldDB" id="V5RKH4"/>
<keyword evidence="12 15" id="KW-0648">Protein biosynthesis</keyword>
<dbReference type="SUPFAM" id="SSF46955">
    <property type="entry name" value="Putative DNA-binding domain"/>
    <property type="match status" value="1"/>
</dbReference>
<dbReference type="Gene3D" id="3.30.56.10">
    <property type="match status" value="2"/>
</dbReference>
<dbReference type="GO" id="GO:0006432">
    <property type="term" value="P:phenylalanyl-tRNA aminoacylation"/>
    <property type="evidence" value="ECO:0007669"/>
    <property type="project" value="UniProtKB-UniRule"/>
</dbReference>
<dbReference type="EC" id="6.1.1.20" evidence="15"/>
<comment type="cofactor">
    <cofactor evidence="15">
        <name>Mg(2+)</name>
        <dbReference type="ChEBI" id="CHEBI:18420"/>
    </cofactor>
    <text evidence="15">Binds 2 magnesium ions per tetramer.</text>
</comment>
<dbReference type="SUPFAM" id="SSF54991">
    <property type="entry name" value="Anticodon-binding domain of PheRS"/>
    <property type="match status" value="1"/>
</dbReference>
<dbReference type="eggNOG" id="COG0072">
    <property type="taxonomic scope" value="Bacteria"/>
</dbReference>
<dbReference type="STRING" id="1276258.SAPIS_v1c07560"/>
<evidence type="ECO:0000256" key="13">
    <source>
        <dbReference type="ARBA" id="ARBA00023146"/>
    </source>
</evidence>
<protein>
    <recommendedName>
        <fullName evidence="15">Phenylalanine--tRNA ligase beta subunit</fullName>
        <ecNumber evidence="15">6.1.1.20</ecNumber>
    </recommendedName>
    <alternativeName>
        <fullName evidence="15">Phenylalanyl-tRNA synthetase beta subunit</fullName>
        <shortName evidence="15">PheRS</shortName>
    </alternativeName>
</protein>
<dbReference type="InterPro" id="IPR033714">
    <property type="entry name" value="tRNA_bind_bactPheRS"/>
</dbReference>
<evidence type="ECO:0000256" key="10">
    <source>
        <dbReference type="ARBA" id="ARBA00022842"/>
    </source>
</evidence>
<organism evidence="20 21">
    <name type="scientific">Spiroplasma apis B31</name>
    <dbReference type="NCBI Taxonomy" id="1276258"/>
    <lineage>
        <taxon>Bacteria</taxon>
        <taxon>Bacillati</taxon>
        <taxon>Mycoplasmatota</taxon>
        <taxon>Mollicutes</taxon>
        <taxon>Entomoplasmatales</taxon>
        <taxon>Spiroplasmataceae</taxon>
        <taxon>Spiroplasma</taxon>
    </lineage>
</organism>
<dbReference type="InterPro" id="IPR002547">
    <property type="entry name" value="tRNA-bd_dom"/>
</dbReference>
<dbReference type="PROSITE" id="PS51447">
    <property type="entry name" value="FDX_ACB"/>
    <property type="match status" value="1"/>
</dbReference>
<dbReference type="CDD" id="cd00769">
    <property type="entry name" value="PheRS_beta_core"/>
    <property type="match status" value="1"/>
</dbReference>
<evidence type="ECO:0000256" key="8">
    <source>
        <dbReference type="ARBA" id="ARBA00022741"/>
    </source>
</evidence>
<keyword evidence="9 15" id="KW-0067">ATP-binding</keyword>
<dbReference type="PROSITE" id="PS50886">
    <property type="entry name" value="TRBD"/>
    <property type="match status" value="1"/>
</dbReference>
<dbReference type="Gene3D" id="3.50.40.10">
    <property type="entry name" value="Phenylalanyl-trna Synthetase, Chain B, domain 3"/>
    <property type="match status" value="1"/>
</dbReference>
<dbReference type="PANTHER" id="PTHR10947">
    <property type="entry name" value="PHENYLALANYL-TRNA SYNTHETASE BETA CHAIN AND LEUCINE-RICH REPEAT-CONTAINING PROTEIN 47"/>
    <property type="match status" value="1"/>
</dbReference>
<comment type="similarity">
    <text evidence="2 15">Belongs to the phenylalanyl-tRNA synthetase beta subunit family. Type 1 subfamily.</text>
</comment>
<dbReference type="GO" id="GO:0000287">
    <property type="term" value="F:magnesium ion binding"/>
    <property type="evidence" value="ECO:0007669"/>
    <property type="project" value="UniProtKB-UniRule"/>
</dbReference>
<dbReference type="GO" id="GO:0005524">
    <property type="term" value="F:ATP binding"/>
    <property type="evidence" value="ECO:0007669"/>
    <property type="project" value="UniProtKB-UniRule"/>
</dbReference>
<dbReference type="HAMAP" id="MF_00283">
    <property type="entry name" value="Phe_tRNA_synth_beta1"/>
    <property type="match status" value="1"/>
</dbReference>
<dbReference type="PATRIC" id="fig|1276258.3.peg.768"/>
<evidence type="ECO:0000256" key="12">
    <source>
        <dbReference type="ARBA" id="ARBA00022917"/>
    </source>
</evidence>
<evidence type="ECO:0000256" key="11">
    <source>
        <dbReference type="ARBA" id="ARBA00022884"/>
    </source>
</evidence>
<keyword evidence="5 16" id="KW-0820">tRNA-binding</keyword>
<feature type="domain" description="FDX-ACB" evidence="18">
    <location>
        <begin position="711"/>
        <end position="803"/>
    </location>
</feature>
<dbReference type="Gene3D" id="3.30.70.380">
    <property type="entry name" value="Ferrodoxin-fold anticodon-binding domain"/>
    <property type="match status" value="1"/>
</dbReference>
<keyword evidence="7 15" id="KW-0479">Metal-binding</keyword>
<feature type="domain" description="B5" evidence="19">
    <location>
        <begin position="411"/>
        <end position="486"/>
    </location>
</feature>
<dbReference type="InterPro" id="IPR020825">
    <property type="entry name" value="Phe-tRNA_synthase-like_B3/B4"/>
</dbReference>
<dbReference type="GO" id="GO:0000049">
    <property type="term" value="F:tRNA binding"/>
    <property type="evidence" value="ECO:0007669"/>
    <property type="project" value="UniProtKB-UniRule"/>
</dbReference>
<dbReference type="CDD" id="cd02796">
    <property type="entry name" value="tRNA_bind_bactPheRS"/>
    <property type="match status" value="1"/>
</dbReference>
<dbReference type="PROSITE" id="PS51483">
    <property type="entry name" value="B5"/>
    <property type="match status" value="1"/>
</dbReference>
<evidence type="ECO:0000259" key="18">
    <source>
        <dbReference type="PROSITE" id="PS51447"/>
    </source>
</evidence>
<keyword evidence="10 15" id="KW-0460">Magnesium</keyword>
<feature type="domain" description="TRNA-binding" evidence="17">
    <location>
        <begin position="40"/>
        <end position="154"/>
    </location>
</feature>
<gene>
    <name evidence="15 20" type="primary">pheT</name>
    <name evidence="20" type="ORF">SAPIS_v1c07560</name>
</gene>
<dbReference type="InterPro" id="IPR045864">
    <property type="entry name" value="aa-tRNA-synth_II/BPL/LPL"/>
</dbReference>
<dbReference type="GO" id="GO:0009328">
    <property type="term" value="C:phenylalanine-tRNA ligase complex"/>
    <property type="evidence" value="ECO:0007669"/>
    <property type="project" value="TreeGrafter"/>
</dbReference>
<dbReference type="SUPFAM" id="SSF56037">
    <property type="entry name" value="PheT/TilS domain"/>
    <property type="match status" value="1"/>
</dbReference>
<dbReference type="Proteomes" id="UP000018550">
    <property type="component" value="Chromosome"/>
</dbReference>
<dbReference type="SUPFAM" id="SSF55681">
    <property type="entry name" value="Class II aaRS and biotin synthetases"/>
    <property type="match status" value="1"/>
</dbReference>
<dbReference type="OrthoDB" id="9805455at2"/>
<feature type="binding site" evidence="15">
    <location>
        <position position="470"/>
    </location>
    <ligand>
        <name>Mg(2+)</name>
        <dbReference type="ChEBI" id="CHEBI:18420"/>
        <note>shared with alpha subunit</note>
    </ligand>
</feature>
<dbReference type="SUPFAM" id="SSF50249">
    <property type="entry name" value="Nucleic acid-binding proteins"/>
    <property type="match status" value="1"/>
</dbReference>
<evidence type="ECO:0000256" key="7">
    <source>
        <dbReference type="ARBA" id="ARBA00022723"/>
    </source>
</evidence>
<dbReference type="InterPro" id="IPR005147">
    <property type="entry name" value="tRNA_synthase_B5-dom"/>
</dbReference>
<keyword evidence="13 15" id="KW-0030">Aminoacyl-tRNA synthetase</keyword>
<dbReference type="eggNOG" id="COG0073">
    <property type="taxonomic scope" value="Bacteria"/>
</dbReference>
<evidence type="ECO:0000256" key="15">
    <source>
        <dbReference type="HAMAP-Rule" id="MF_00283"/>
    </source>
</evidence>
<keyword evidence="4 15" id="KW-0963">Cytoplasm</keyword>
<keyword evidence="6 15" id="KW-0436">Ligase</keyword>
<sequence>MIITRNWLENFIDLVGVKDNEITVALNSLGFEVDSYKTFKDLNQRLMLGHIGNVSKIDGTHLNFCFVDKGEDLVSPIVCGADNVAEGQYVVLAEPGSKISTGLELQTKEIKGKTSEGMICSLIELGVDPKNLTEKEIQSIYEVHTKKDTYSYIGNKKILDIIGFNDSLWEVDLTLNRSDCLAAFQLLKELANYFDKEIIDISQSFEAKVDNKNNDQIKISWEKDVDEHINFAGSQIFNIKEIYSLVENKLKVYSEHDLWLKFNGVKTTDNFWLDLSNIIAIETGQPILFLDEKVLNKELKIKNETSDDKTTNLQLLNGDEIISTLGMSIEKDYLPNGDSKKVVVVYLSLNPILMRKQQKVLNISSVSLQRWMKPISTELYQLAEKRITYWMNYYNLYDSSSSIEMFKQLKQSTKTIEISLEFINDYLGMSLSVKNIKNLFRTLDFEIEIKDNLLTFNIDKFRTDIQNKADIVEEIARLYGYNNIPSVAPSIVTHSKEKKLSQNLKKMVENHLIGLGFNNTKTYSLMNHKEVLHWDLFNVNNPVKLLSPLSQLREAYRLSLSKSLIEVASLNYSRNNKNLKLFECADIYNYDNKRESHVAFLISSDSFSQKAHNYKVEPDFFFVKGIMESVLSIYQISLLDIELKAMNSKINEIHPYLNAEVMYKDSLIGFIFKLNPKYEKTLKLDNTFLVELNLNAIEELYNQKIRLKEISKYQKTSRDLTILLDDKDRYSDIIKKITHDVNFITKIDLVDIYQDELLKKNNKKAVSVSFEFNDLERQLNDEDVMAEWQKLQDKLLELNIEVK</sequence>
<comment type="subcellular location">
    <subcellularLocation>
        <location evidence="1 15">Cytoplasm</location>
    </subcellularLocation>
</comment>
<dbReference type="Pfam" id="PF03484">
    <property type="entry name" value="B5"/>
    <property type="match status" value="1"/>
</dbReference>
<dbReference type="NCBIfam" id="TIGR00472">
    <property type="entry name" value="pheT_bact"/>
    <property type="match status" value="1"/>
</dbReference>
<dbReference type="InterPro" id="IPR005121">
    <property type="entry name" value="Fdx_antiC-bd"/>
</dbReference>
<feature type="binding site" evidence="15">
    <location>
        <position position="464"/>
    </location>
    <ligand>
        <name>Mg(2+)</name>
        <dbReference type="ChEBI" id="CHEBI:18420"/>
        <note>shared with alpha subunit</note>
    </ligand>
</feature>
<evidence type="ECO:0000256" key="14">
    <source>
        <dbReference type="ARBA" id="ARBA00049255"/>
    </source>
</evidence>
<reference evidence="20 21" key="1">
    <citation type="journal article" date="2014" name="Genome Announc.">
        <title>Complete Genome Sequence of Spiroplasma apis B31T (ATCC 33834), a Bacterium Associated with May Disease of Honeybees (Apis mellifera).</title>
        <authorList>
            <person name="Ku C."/>
            <person name="Lo W.S."/>
            <person name="Chen L.L."/>
            <person name="Kuo C.H."/>
        </authorList>
    </citation>
    <scope>NUCLEOTIDE SEQUENCE [LARGE SCALE GENOMIC DNA]</scope>
    <source>
        <strain evidence="20">B31</strain>
    </source>
</reference>
<evidence type="ECO:0000256" key="16">
    <source>
        <dbReference type="PROSITE-ProRule" id="PRU00209"/>
    </source>
</evidence>
<dbReference type="InterPro" id="IPR004532">
    <property type="entry name" value="Phe-tRNA-ligase_IIc_bsu_bact"/>
</dbReference>
<evidence type="ECO:0000259" key="19">
    <source>
        <dbReference type="PROSITE" id="PS51483"/>
    </source>
</evidence>
<evidence type="ECO:0000259" key="17">
    <source>
        <dbReference type="PROSITE" id="PS50886"/>
    </source>
</evidence>
<dbReference type="Gene3D" id="2.40.50.140">
    <property type="entry name" value="Nucleic acid-binding proteins"/>
    <property type="match status" value="1"/>
</dbReference>
<dbReference type="SMART" id="SM00874">
    <property type="entry name" value="B5"/>
    <property type="match status" value="1"/>
</dbReference>
<keyword evidence="11 16" id="KW-0694">RNA-binding</keyword>
<evidence type="ECO:0000313" key="21">
    <source>
        <dbReference type="Proteomes" id="UP000018550"/>
    </source>
</evidence>
<name>V5RKH4_SPIAP</name>
<feature type="binding site" evidence="15">
    <location>
        <position position="473"/>
    </location>
    <ligand>
        <name>Mg(2+)</name>
        <dbReference type="ChEBI" id="CHEBI:18420"/>
        <note>shared with alpha subunit</note>
    </ligand>
</feature>
<keyword evidence="8 15" id="KW-0547">Nucleotide-binding</keyword>
<evidence type="ECO:0000256" key="6">
    <source>
        <dbReference type="ARBA" id="ARBA00022598"/>
    </source>
</evidence>
<dbReference type="RefSeq" id="WP_023789853.1">
    <property type="nucleotide sequence ID" value="NC_022998.1"/>
</dbReference>
<dbReference type="Pfam" id="PF01588">
    <property type="entry name" value="tRNA_bind"/>
    <property type="match status" value="1"/>
</dbReference>
<proteinExistence type="inferred from homology"/>
<dbReference type="InterPro" id="IPR045060">
    <property type="entry name" value="Phe-tRNA-ligase_IIc_bsu"/>
</dbReference>
<comment type="catalytic activity">
    <reaction evidence="14 15">
        <text>tRNA(Phe) + L-phenylalanine + ATP = L-phenylalanyl-tRNA(Phe) + AMP + diphosphate + H(+)</text>
        <dbReference type="Rhea" id="RHEA:19413"/>
        <dbReference type="Rhea" id="RHEA-COMP:9668"/>
        <dbReference type="Rhea" id="RHEA-COMP:9699"/>
        <dbReference type="ChEBI" id="CHEBI:15378"/>
        <dbReference type="ChEBI" id="CHEBI:30616"/>
        <dbReference type="ChEBI" id="CHEBI:33019"/>
        <dbReference type="ChEBI" id="CHEBI:58095"/>
        <dbReference type="ChEBI" id="CHEBI:78442"/>
        <dbReference type="ChEBI" id="CHEBI:78531"/>
        <dbReference type="ChEBI" id="CHEBI:456215"/>
        <dbReference type="EC" id="6.1.1.20"/>
    </reaction>
</comment>
<dbReference type="InterPro" id="IPR041616">
    <property type="entry name" value="PheRS_beta_core"/>
</dbReference>
<evidence type="ECO:0000256" key="2">
    <source>
        <dbReference type="ARBA" id="ARBA00008653"/>
    </source>
</evidence>
<feature type="binding site" evidence="15">
    <location>
        <position position="474"/>
    </location>
    <ligand>
        <name>Mg(2+)</name>
        <dbReference type="ChEBI" id="CHEBI:18420"/>
        <note>shared with alpha subunit</note>
    </ligand>
</feature>
<evidence type="ECO:0000256" key="9">
    <source>
        <dbReference type="ARBA" id="ARBA00022840"/>
    </source>
</evidence>
<dbReference type="EMBL" id="CP006682">
    <property type="protein sequence ID" value="AHB36601.1"/>
    <property type="molecule type" value="Genomic_DNA"/>
</dbReference>
<dbReference type="SMART" id="SM00896">
    <property type="entry name" value="FDX-ACB"/>
    <property type="match status" value="1"/>
</dbReference>
<dbReference type="Pfam" id="PF03147">
    <property type="entry name" value="FDX-ACB"/>
    <property type="match status" value="1"/>
</dbReference>
<dbReference type="GO" id="GO:0004826">
    <property type="term" value="F:phenylalanine-tRNA ligase activity"/>
    <property type="evidence" value="ECO:0007669"/>
    <property type="project" value="UniProtKB-UniRule"/>
</dbReference>
<accession>V5RKH4</accession>
<keyword evidence="21" id="KW-1185">Reference proteome</keyword>
<evidence type="ECO:0000256" key="5">
    <source>
        <dbReference type="ARBA" id="ARBA00022555"/>
    </source>
</evidence>
<dbReference type="KEGG" id="sapi:SAPIS_v1c07560"/>
<dbReference type="Pfam" id="PF17759">
    <property type="entry name" value="tRNA_synthFbeta"/>
    <property type="match status" value="1"/>
</dbReference>
<comment type="subunit">
    <text evidence="3 15">Tetramer of two alpha and two beta subunits.</text>
</comment>